<organism evidence="3 4">
    <name type="scientific">Granulicella sibirica</name>
    <dbReference type="NCBI Taxonomy" id="2479048"/>
    <lineage>
        <taxon>Bacteria</taxon>
        <taxon>Pseudomonadati</taxon>
        <taxon>Acidobacteriota</taxon>
        <taxon>Terriglobia</taxon>
        <taxon>Terriglobales</taxon>
        <taxon>Acidobacteriaceae</taxon>
        <taxon>Granulicella</taxon>
    </lineage>
</organism>
<dbReference type="NCBIfam" id="TIGR03741">
    <property type="entry name" value="PRTRC_E"/>
    <property type="match status" value="1"/>
</dbReference>
<evidence type="ECO:0000313" key="4">
    <source>
        <dbReference type="Proteomes" id="UP000289437"/>
    </source>
</evidence>
<dbReference type="OrthoDB" id="123492at2"/>
<feature type="compositionally biased region" description="Basic and acidic residues" evidence="1">
    <location>
        <begin position="174"/>
        <end position="187"/>
    </location>
</feature>
<dbReference type="AlphaFoldDB" id="A0A4Q0STZ6"/>
<reference evidence="3 4" key="1">
    <citation type="submission" date="2018-11" db="EMBL/GenBank/DDBJ databases">
        <authorList>
            <person name="Mardanov A.V."/>
            <person name="Ravin N.V."/>
            <person name="Dedysh S.N."/>
        </authorList>
    </citation>
    <scope>NUCLEOTIDE SEQUENCE [LARGE SCALE GENOMIC DNA]</scope>
    <source>
        <strain evidence="3 4">AF10</strain>
    </source>
</reference>
<sequence length="187" mass="20050">MFRELAPYLRHRAVLLTVTHLEHDQIRVNVVPKKLKDGENEALTTPLSVTGTAEELDTELPQTLTDYVAAHLQLNNTLASARAQMDAAAKTAQEEARARSKNNANPGKKDPPATSGMPSAEELKPVATPKLAASRSPSLFDLSPALMPGPAAETSKALHTAGAEDEDEILSEIDSQREHTDNLDAAA</sequence>
<feature type="domain" description="ParB-related ThiF-related cassette protein E" evidence="2">
    <location>
        <begin position="11"/>
        <end position="124"/>
    </location>
</feature>
<proteinExistence type="predicted"/>
<evidence type="ECO:0000256" key="1">
    <source>
        <dbReference type="SAM" id="MobiDB-lite"/>
    </source>
</evidence>
<gene>
    <name evidence="3" type="ORF">GRAN_5140</name>
</gene>
<protein>
    <recommendedName>
        <fullName evidence="2">ParB-related ThiF-related cassette protein E domain-containing protein</fullName>
    </recommendedName>
</protein>
<dbReference type="InterPro" id="IPR022273">
    <property type="entry name" value="PRTRC_protein-E"/>
</dbReference>
<dbReference type="RefSeq" id="WP_161571159.1">
    <property type="nucleotide sequence ID" value="NZ_RDSM01000007.1"/>
</dbReference>
<keyword evidence="4" id="KW-1185">Reference proteome</keyword>
<evidence type="ECO:0000313" key="3">
    <source>
        <dbReference type="EMBL" id="RXH53802.1"/>
    </source>
</evidence>
<dbReference type="Proteomes" id="UP000289437">
    <property type="component" value="Unassembled WGS sequence"/>
</dbReference>
<dbReference type="Pfam" id="PF19556">
    <property type="entry name" value="PRTRC_E"/>
    <property type="match status" value="1"/>
</dbReference>
<feature type="region of interest" description="Disordered" evidence="1">
    <location>
        <begin position="85"/>
        <end position="187"/>
    </location>
</feature>
<reference evidence="4" key="2">
    <citation type="submission" date="2019-02" db="EMBL/GenBank/DDBJ databases">
        <title>Granulicella sibirica sp. nov., a psychrotolerant acidobacterium isolated from an organic soil layer in forested tundra, West Siberia.</title>
        <authorList>
            <person name="Oshkin I.Y."/>
            <person name="Kulichevskaya I.S."/>
            <person name="Rijpstra W.I.C."/>
            <person name="Sinninghe Damste J.S."/>
            <person name="Rakitin A.L."/>
            <person name="Ravin N.V."/>
            <person name="Dedysh S.N."/>
        </authorList>
    </citation>
    <scope>NUCLEOTIDE SEQUENCE [LARGE SCALE GENOMIC DNA]</scope>
    <source>
        <strain evidence="4">AF10</strain>
    </source>
</reference>
<evidence type="ECO:0000259" key="2">
    <source>
        <dbReference type="Pfam" id="PF19556"/>
    </source>
</evidence>
<name>A0A4Q0STZ6_9BACT</name>
<accession>A0A4Q0STZ6</accession>
<comment type="caution">
    <text evidence="3">The sequence shown here is derived from an EMBL/GenBank/DDBJ whole genome shotgun (WGS) entry which is preliminary data.</text>
</comment>
<dbReference type="EMBL" id="RDSM01000007">
    <property type="protein sequence ID" value="RXH53802.1"/>
    <property type="molecule type" value="Genomic_DNA"/>
</dbReference>